<dbReference type="Proteomes" id="UP000694308">
    <property type="component" value="Unassembled WGS sequence"/>
</dbReference>
<dbReference type="EMBL" id="JAEEGC010000105">
    <property type="protein sequence ID" value="MBV7275003.1"/>
    <property type="molecule type" value="Genomic_DNA"/>
</dbReference>
<dbReference type="Pfam" id="PF04122">
    <property type="entry name" value="CW_binding_2"/>
    <property type="match status" value="3"/>
</dbReference>
<accession>A0A949TYL0</accession>
<organism evidence="1 2">
    <name type="scientific">Clostridium thailandense</name>
    <dbReference type="NCBI Taxonomy" id="2794346"/>
    <lineage>
        <taxon>Bacteria</taxon>
        <taxon>Bacillati</taxon>
        <taxon>Bacillota</taxon>
        <taxon>Clostridia</taxon>
        <taxon>Eubacteriales</taxon>
        <taxon>Clostridiaceae</taxon>
        <taxon>Clostridium</taxon>
    </lineage>
</organism>
<name>A0A949TYL0_9CLOT</name>
<reference evidence="1" key="1">
    <citation type="submission" date="2020-12" db="EMBL/GenBank/DDBJ databases">
        <title>Clostridium thailandense sp. nov., a novel acetogenic bacterium isolated from peat land soil in Thailand.</title>
        <authorList>
            <person name="Chaikitkaew S."/>
            <person name="Birkeland N.K."/>
        </authorList>
    </citation>
    <scope>NUCLEOTIDE SEQUENCE</scope>
    <source>
        <strain evidence="1">PL3</strain>
    </source>
</reference>
<dbReference type="InterPro" id="IPR007253">
    <property type="entry name" value="Cell_wall-bd_2"/>
</dbReference>
<sequence length="1131" mass="123254">MKSKMINILIVTICLILIQVSAFIQVKAETGKVIRTSGLDRYATAAQVAKDNWPSGARNVILVTGEGYADAVSSSVLAKTLDAPILLTTGTSLNSDTQSALDALHPQYIYIIGGIGAIKQSIRDELRNDGYNLVELKGDNRYETNAAVANKLLELGVKADNVMLVGGEGFSDALSIAPVAAAKGQILLLGSNDNESMKPILDFVKNNNSKVTVIGTNYIINEIMYKALDAVERVNGGVDRFQTNLNVLNRFKDDLNFDKLFAASAGVNARDDGYADALVASSLAGKFTSPLVLLDKEKSSATVDALNYIKEKVNKYTALNIIGGTGVVSSSIEAQMNDIIDQAPEDSGNIKVKDVSANSLNQIKVEFSTSVDKNTAENISSYQIDGADLNGDKASAVLQEDNKTVLITLANPYPQYTDVTLSVKNTILDKGLNHNIDEFSKKITLSDLSVPIVQSISVSGSNKLMVKFSVPIKISTSDLYSIKVNGQSILNLGLDTSLTKFYDQSGIWADKVELYFNSPLPVGNNKLEIPKGKLNDKFYSAAGFIMQDIEVDFSVHSVNDSPQVNSVNFDYAGNIYITFNRAMDEKSVLNGSYYKINNNSITSQNISFENGSKDTIIKIQNIKSILHIGANIVSVSSNVRDAYGNKINDNTNISFNITQDTVKPQVTNVSMIDSQTMRVKFNKKVNNIFATNKSNYRLFDSNNIEISNKIDAIKPTNSVTGDNTDSYDIKFTRDNALTGEKYTLKVDNIIDINLEPNVMDEFSQEVNGVDDISPSVTAIVRKADNKQKVVIFFSESMDEASITNPSNYYYVNGNGTSMNMPKDATINAIQDDNGVVISFPSNYILDAGSDDNHVIKIGIANVKDRAQNLLSEVTYSDYISTNYSGGPSLVLNTVKFEYSGDDVKVTLHLTYPLDSLNINDFLVAGESPDSGLVSGNDVILIFKDGSIDSNQKNKINSIKSAGVNAKIQILKSKTVQDARGNNVEVANSTDIAGRNLIVSSDIVHNMLLAPKTNPDAWKVAVSTDGSPSAEIVFDENIDYSILGLYNDDFIFTNERTGSRIDVQSVIVDKNSNKVVYNFYNNTVSVGDKIDIYANKASKIDIRSEKDSSGSYVVYNPTSYDLKIRTKVADQK</sequence>
<gene>
    <name evidence="1" type="ORF">I6U48_19065</name>
</gene>
<keyword evidence="2" id="KW-1185">Reference proteome</keyword>
<protein>
    <submittedName>
        <fullName evidence="1">Cell wall-binding repeat-containing protein</fullName>
    </submittedName>
</protein>
<evidence type="ECO:0000313" key="1">
    <source>
        <dbReference type="EMBL" id="MBV7275003.1"/>
    </source>
</evidence>
<dbReference type="InterPro" id="IPR051922">
    <property type="entry name" value="Bact_Sporulation_Assoc"/>
</dbReference>
<proteinExistence type="predicted"/>
<evidence type="ECO:0000313" key="2">
    <source>
        <dbReference type="Proteomes" id="UP000694308"/>
    </source>
</evidence>
<dbReference type="AlphaFoldDB" id="A0A949TYL0"/>
<dbReference type="PANTHER" id="PTHR30032">
    <property type="entry name" value="N-ACETYLMURAMOYL-L-ALANINE AMIDASE-RELATED"/>
    <property type="match status" value="1"/>
</dbReference>
<dbReference type="RefSeq" id="WP_218322057.1">
    <property type="nucleotide sequence ID" value="NZ_JAEEGC010000105.1"/>
</dbReference>
<comment type="caution">
    <text evidence="1">The sequence shown here is derived from an EMBL/GenBank/DDBJ whole genome shotgun (WGS) entry which is preliminary data.</text>
</comment>
<dbReference type="PANTHER" id="PTHR30032:SF8">
    <property type="entry name" value="GERMINATION-SPECIFIC N-ACETYLMURAMOYL-L-ALANINE AMIDASE"/>
    <property type="match status" value="1"/>
</dbReference>